<dbReference type="EMBL" id="KI687542">
    <property type="protein sequence ID" value="ETK81236.1"/>
    <property type="molecule type" value="Genomic_DNA"/>
</dbReference>
<name>W2GG54_PHYNI</name>
<dbReference type="Proteomes" id="UP000053864">
    <property type="component" value="Unassembled WGS sequence"/>
</dbReference>
<evidence type="ECO:0000313" key="2">
    <source>
        <dbReference type="EMBL" id="ETK81236.1"/>
    </source>
</evidence>
<sequence length="156" mass="17809">MAAHKGNLAKFDVGDFVLWSRIDQRLPNTKLLAHWVGPLKVIEALPQSYQIEHLVTGRKYEVHASRLKFYADADLETSAEQTELVTSQGMLLGVDQIVNHRYNELSARWELFVSWLGLQSIENSWEPLSTMSQDVPVKVRDYVNSVEDEGLRAQLD</sequence>
<reference evidence="2" key="1">
    <citation type="submission" date="2013-11" db="EMBL/GenBank/DDBJ databases">
        <title>The Genome Sequence of Phytophthora parasitica CJ02B3.</title>
        <authorList>
            <consortium name="The Broad Institute Genomics Platform"/>
            <person name="Russ C."/>
            <person name="Tyler B."/>
            <person name="Panabieres F."/>
            <person name="Shan W."/>
            <person name="Tripathy S."/>
            <person name="Grunwald N."/>
            <person name="Machado M."/>
            <person name="Johnson C.S."/>
            <person name="Arredondo F."/>
            <person name="Hong C."/>
            <person name="Coffey M."/>
            <person name="Young S.K."/>
            <person name="Zeng Q."/>
            <person name="Gargeya S."/>
            <person name="Fitzgerald M."/>
            <person name="Abouelleil A."/>
            <person name="Alvarado L."/>
            <person name="Chapman S.B."/>
            <person name="Gainer-Dewar J."/>
            <person name="Goldberg J."/>
            <person name="Griggs A."/>
            <person name="Gujja S."/>
            <person name="Hansen M."/>
            <person name="Howarth C."/>
            <person name="Imamovic A."/>
            <person name="Ireland A."/>
            <person name="Larimer J."/>
            <person name="McCowan C."/>
            <person name="Murphy C."/>
            <person name="Pearson M."/>
            <person name="Poon T.W."/>
            <person name="Priest M."/>
            <person name="Roberts A."/>
            <person name="Saif S."/>
            <person name="Shea T."/>
            <person name="Sykes S."/>
            <person name="Wortman J."/>
            <person name="Nusbaum C."/>
            <person name="Birren B."/>
        </authorList>
    </citation>
    <scope>NUCLEOTIDE SEQUENCE [LARGE SCALE GENOMIC DNA]</scope>
    <source>
        <strain evidence="2">CJ02B3</strain>
    </source>
</reference>
<dbReference type="PROSITE" id="PS50013">
    <property type="entry name" value="CHROMO_2"/>
    <property type="match status" value="1"/>
</dbReference>
<protein>
    <recommendedName>
        <fullName evidence="1">Chromo domain-containing protein</fullName>
    </recommendedName>
</protein>
<dbReference type="Proteomes" id="UP000053236">
    <property type="component" value="Unassembled WGS sequence"/>
</dbReference>
<evidence type="ECO:0000313" key="3">
    <source>
        <dbReference type="EMBL" id="ETL34666.1"/>
    </source>
</evidence>
<evidence type="ECO:0000259" key="1">
    <source>
        <dbReference type="PROSITE" id="PS50013"/>
    </source>
</evidence>
<dbReference type="Pfam" id="PF00385">
    <property type="entry name" value="Chromo"/>
    <property type="match status" value="1"/>
</dbReference>
<dbReference type="SUPFAM" id="SSF54160">
    <property type="entry name" value="Chromo domain-like"/>
    <property type="match status" value="1"/>
</dbReference>
<dbReference type="EMBL" id="KI674270">
    <property type="protein sequence ID" value="ETL34666.1"/>
    <property type="molecule type" value="Genomic_DNA"/>
</dbReference>
<gene>
    <name evidence="2" type="ORF">L915_13256</name>
    <name evidence="3" type="ORF">L916_13140</name>
</gene>
<dbReference type="InterPro" id="IPR023780">
    <property type="entry name" value="Chromo_domain"/>
</dbReference>
<organism evidence="2">
    <name type="scientific">Phytophthora nicotianae</name>
    <name type="common">Potato buckeye rot agent</name>
    <name type="synonym">Phytophthora parasitica</name>
    <dbReference type="NCBI Taxonomy" id="4792"/>
    <lineage>
        <taxon>Eukaryota</taxon>
        <taxon>Sar</taxon>
        <taxon>Stramenopiles</taxon>
        <taxon>Oomycota</taxon>
        <taxon>Peronosporomycetes</taxon>
        <taxon>Peronosporales</taxon>
        <taxon>Peronosporaceae</taxon>
        <taxon>Phytophthora</taxon>
    </lineage>
</organism>
<dbReference type="InterPro" id="IPR000953">
    <property type="entry name" value="Chromo/chromo_shadow_dom"/>
</dbReference>
<feature type="domain" description="Chromo" evidence="1">
    <location>
        <begin position="92"/>
        <end position="142"/>
    </location>
</feature>
<accession>W2GG54</accession>
<dbReference type="VEuPathDB" id="FungiDB:PPTG_00369"/>
<reference evidence="3" key="2">
    <citation type="submission" date="2013-11" db="EMBL/GenBank/DDBJ databases">
        <title>The Genome Sequence of Phytophthora parasitica CJ05E6.</title>
        <authorList>
            <consortium name="The Broad Institute Genomics Platform"/>
            <person name="Russ C."/>
            <person name="Tyler B."/>
            <person name="Panabieres F."/>
            <person name="Shan W."/>
            <person name="Tripathy S."/>
            <person name="Grunwald N."/>
            <person name="Machado M."/>
            <person name="Johnson C.S."/>
            <person name="Arredondo F."/>
            <person name="Hong C."/>
            <person name="Coffey M."/>
            <person name="Young S.K."/>
            <person name="Zeng Q."/>
            <person name="Gargeya S."/>
            <person name="Fitzgerald M."/>
            <person name="Abouelleil A."/>
            <person name="Alvarado L."/>
            <person name="Chapman S.B."/>
            <person name="Gainer-Dewar J."/>
            <person name="Goldberg J."/>
            <person name="Griggs A."/>
            <person name="Gujja S."/>
            <person name="Hansen M."/>
            <person name="Howarth C."/>
            <person name="Imamovic A."/>
            <person name="Ireland A."/>
            <person name="Larimer J."/>
            <person name="McCowan C."/>
            <person name="Murphy C."/>
            <person name="Pearson M."/>
            <person name="Poon T.W."/>
            <person name="Priest M."/>
            <person name="Roberts A."/>
            <person name="Saif S."/>
            <person name="Shea T."/>
            <person name="Sykes S."/>
            <person name="Wortman J."/>
            <person name="Nusbaum C."/>
            <person name="Birren B."/>
        </authorList>
    </citation>
    <scope>NUCLEOTIDE SEQUENCE [LARGE SCALE GENOMIC DNA]</scope>
    <source>
        <strain evidence="3">CJ05E6</strain>
    </source>
</reference>
<dbReference type="AlphaFoldDB" id="W2GG54"/>
<dbReference type="SMART" id="SM00298">
    <property type="entry name" value="CHROMO"/>
    <property type="match status" value="1"/>
</dbReference>
<dbReference type="Gene3D" id="2.40.50.40">
    <property type="match status" value="1"/>
</dbReference>
<dbReference type="InterPro" id="IPR016197">
    <property type="entry name" value="Chromo-like_dom_sf"/>
</dbReference>
<proteinExistence type="predicted"/>